<evidence type="ECO:0000313" key="2">
    <source>
        <dbReference type="EMBL" id="QDT96268.1"/>
    </source>
</evidence>
<organism evidence="2 3">
    <name type="scientific">Gimesia aquarii</name>
    <dbReference type="NCBI Taxonomy" id="2527964"/>
    <lineage>
        <taxon>Bacteria</taxon>
        <taxon>Pseudomonadati</taxon>
        <taxon>Planctomycetota</taxon>
        <taxon>Planctomycetia</taxon>
        <taxon>Planctomycetales</taxon>
        <taxon>Planctomycetaceae</taxon>
        <taxon>Gimesia</taxon>
    </lineage>
</organism>
<dbReference type="EMBL" id="CP037920">
    <property type="protein sequence ID" value="QDT94813.1"/>
    <property type="molecule type" value="Genomic_DNA"/>
</dbReference>
<reference evidence="2 3" key="1">
    <citation type="submission" date="2019-03" db="EMBL/GenBank/DDBJ databases">
        <title>Deep-cultivation of Planctomycetes and their phenomic and genomic characterization uncovers novel biology.</title>
        <authorList>
            <person name="Wiegand S."/>
            <person name="Jogler M."/>
            <person name="Boedeker C."/>
            <person name="Pinto D."/>
            <person name="Vollmers J."/>
            <person name="Rivas-Marin E."/>
            <person name="Kohn T."/>
            <person name="Peeters S.H."/>
            <person name="Heuer A."/>
            <person name="Rast P."/>
            <person name="Oberbeckmann S."/>
            <person name="Bunk B."/>
            <person name="Jeske O."/>
            <person name="Meyerdierks A."/>
            <person name="Storesund J.E."/>
            <person name="Kallscheuer N."/>
            <person name="Luecker S."/>
            <person name="Lage O.M."/>
            <person name="Pohl T."/>
            <person name="Merkel B.J."/>
            <person name="Hornburger P."/>
            <person name="Mueller R.-W."/>
            <person name="Bruemmer F."/>
            <person name="Labrenz M."/>
            <person name="Spormann A.M."/>
            <person name="Op den Camp H."/>
            <person name="Overmann J."/>
            <person name="Amann R."/>
            <person name="Jetten M.S.M."/>
            <person name="Mascher T."/>
            <person name="Medema M.H."/>
            <person name="Devos D.P."/>
            <person name="Kaster A.-K."/>
            <person name="Ovreas L."/>
            <person name="Rohde M."/>
            <person name="Galperin M.Y."/>
            <person name="Jogler C."/>
        </authorList>
    </citation>
    <scope>NUCLEOTIDE SEQUENCE [LARGE SCALE GENOMIC DNA]</scope>
    <source>
        <strain evidence="2 3">V144</strain>
    </source>
</reference>
<gene>
    <name evidence="1" type="ORF">V144x_02450</name>
    <name evidence="2" type="ORF">V144x_17220</name>
</gene>
<evidence type="ECO:0000313" key="3">
    <source>
        <dbReference type="Proteomes" id="UP000318704"/>
    </source>
</evidence>
<name>A0A517VTC8_9PLAN</name>
<protein>
    <submittedName>
        <fullName evidence="2">Uncharacterized protein</fullName>
    </submittedName>
</protein>
<accession>A0A517VTC8</accession>
<dbReference type="KEGG" id="gaw:V144x_17220"/>
<dbReference type="Proteomes" id="UP000318704">
    <property type="component" value="Chromosome"/>
</dbReference>
<dbReference type="AlphaFoldDB" id="A0A517VTC8"/>
<evidence type="ECO:0000313" key="1">
    <source>
        <dbReference type="EMBL" id="QDT94813.1"/>
    </source>
</evidence>
<dbReference type="RefSeq" id="WP_144980158.1">
    <property type="nucleotide sequence ID" value="NZ_CP037920.1"/>
</dbReference>
<proteinExistence type="predicted"/>
<dbReference type="KEGG" id="gaw:V144x_02450"/>
<sequence length="135" mass="15483">MSIPRKGRRSLTVDTVEYHYKIALERSERAVVQLADGSGPCLFVFPFAIMKPSHVADAVRFAISCGWTPTHDANDCWLAFDVDGEDHSLFEYIPNNDFRVVTFPTNGRIPKSMDASQFEDTRPWYHRPRPTTYTK</sequence>
<dbReference type="EMBL" id="CP037920">
    <property type="protein sequence ID" value="QDT96268.1"/>
    <property type="molecule type" value="Genomic_DNA"/>
</dbReference>